<keyword evidence="1" id="KW-0805">Transcription regulation</keyword>
<sequence>MTVHIRGGEGGASPERGRTPNIRDVARLAGVSYQTVSRVLNDSPSIRPSTREKVLAVIEEVGYRPNVAARALVTSRSRTIGVLSMQSATHYGQTTSLYAVEAAAREAGYRLSMTTASSADASAISSAVDHLTSQAIEALIVIAPQARVFAAIEQLPVTIPVVTLQPVTGTGRRRVSTDQVAGGRMATRHLIELGHTEIMHLAGPQDWIEAEARMQGFLQEVTEAELRVRAPILGDWTAHFGYYAGMELLRYCDFTAVFAANDQMALGFVHACRENGLDVPGDISVIGFDDVPEAAHYAPALTTVRQDFTELGRRAVRVLLAELEDVNGDRPASQEATGGSVTPSPEPAVPVELVVRRSTGRPPVMQS</sequence>
<dbReference type="SUPFAM" id="SSF47413">
    <property type="entry name" value="lambda repressor-like DNA-binding domains"/>
    <property type="match status" value="1"/>
</dbReference>
<dbReference type="Gene3D" id="1.10.260.40">
    <property type="entry name" value="lambda repressor-like DNA-binding domains"/>
    <property type="match status" value="1"/>
</dbReference>
<evidence type="ECO:0000256" key="2">
    <source>
        <dbReference type="ARBA" id="ARBA00023125"/>
    </source>
</evidence>
<feature type="domain" description="HTH lacI-type" evidence="5">
    <location>
        <begin position="20"/>
        <end position="74"/>
    </location>
</feature>
<dbReference type="STRING" id="675864.SAMN04489747_0746"/>
<evidence type="ECO:0000259" key="5">
    <source>
        <dbReference type="PROSITE" id="PS50932"/>
    </source>
</evidence>
<protein>
    <submittedName>
        <fullName evidence="6">DNA-binding transcriptional regulator, LacI/PurR family</fullName>
    </submittedName>
</protein>
<dbReference type="PROSITE" id="PS00356">
    <property type="entry name" value="HTH_LACI_1"/>
    <property type="match status" value="1"/>
</dbReference>
<dbReference type="InterPro" id="IPR028082">
    <property type="entry name" value="Peripla_BP_I"/>
</dbReference>
<evidence type="ECO:0000313" key="6">
    <source>
        <dbReference type="EMBL" id="SDD34129.1"/>
    </source>
</evidence>
<dbReference type="PROSITE" id="PS50932">
    <property type="entry name" value="HTH_LACI_2"/>
    <property type="match status" value="1"/>
</dbReference>
<dbReference type="SUPFAM" id="SSF53822">
    <property type="entry name" value="Periplasmic binding protein-like I"/>
    <property type="match status" value="1"/>
</dbReference>
<feature type="region of interest" description="Disordered" evidence="4">
    <location>
        <begin position="328"/>
        <end position="367"/>
    </location>
</feature>
<dbReference type="InterPro" id="IPR010982">
    <property type="entry name" value="Lambda_DNA-bd_dom_sf"/>
</dbReference>
<dbReference type="AlphaFoldDB" id="A0A1G6TYG9"/>
<keyword evidence="2 6" id="KW-0238">DNA-binding</keyword>
<keyword evidence="7" id="KW-1185">Reference proteome</keyword>
<dbReference type="CDD" id="cd01574">
    <property type="entry name" value="PBP1_LacI"/>
    <property type="match status" value="1"/>
</dbReference>
<feature type="region of interest" description="Disordered" evidence="4">
    <location>
        <begin position="1"/>
        <end position="20"/>
    </location>
</feature>
<feature type="compositionally biased region" description="Polar residues" evidence="4">
    <location>
        <begin position="334"/>
        <end position="343"/>
    </location>
</feature>
<dbReference type="EMBL" id="LT629688">
    <property type="protein sequence ID" value="SDD34129.1"/>
    <property type="molecule type" value="Genomic_DNA"/>
</dbReference>
<organism evidence="6 7">
    <name type="scientific">Auraticoccus monumenti</name>
    <dbReference type="NCBI Taxonomy" id="675864"/>
    <lineage>
        <taxon>Bacteria</taxon>
        <taxon>Bacillati</taxon>
        <taxon>Actinomycetota</taxon>
        <taxon>Actinomycetes</taxon>
        <taxon>Propionibacteriales</taxon>
        <taxon>Propionibacteriaceae</taxon>
        <taxon>Auraticoccus</taxon>
    </lineage>
</organism>
<evidence type="ECO:0000256" key="1">
    <source>
        <dbReference type="ARBA" id="ARBA00023015"/>
    </source>
</evidence>
<dbReference type="SMART" id="SM00354">
    <property type="entry name" value="HTH_LACI"/>
    <property type="match status" value="1"/>
</dbReference>
<dbReference type="Pfam" id="PF13377">
    <property type="entry name" value="Peripla_BP_3"/>
    <property type="match status" value="1"/>
</dbReference>
<dbReference type="GO" id="GO:0000976">
    <property type="term" value="F:transcription cis-regulatory region binding"/>
    <property type="evidence" value="ECO:0007669"/>
    <property type="project" value="TreeGrafter"/>
</dbReference>
<proteinExistence type="predicted"/>
<dbReference type="InterPro" id="IPR046335">
    <property type="entry name" value="LacI/GalR-like_sensor"/>
</dbReference>
<dbReference type="CDD" id="cd01392">
    <property type="entry name" value="HTH_LacI"/>
    <property type="match status" value="1"/>
</dbReference>
<dbReference type="PANTHER" id="PTHR30146">
    <property type="entry name" value="LACI-RELATED TRANSCRIPTIONAL REPRESSOR"/>
    <property type="match status" value="1"/>
</dbReference>
<keyword evidence="3" id="KW-0804">Transcription</keyword>
<gene>
    <name evidence="6" type="ORF">SAMN04489747_0746</name>
</gene>
<dbReference type="Pfam" id="PF00356">
    <property type="entry name" value="LacI"/>
    <property type="match status" value="1"/>
</dbReference>
<dbReference type="RefSeq" id="WP_197679180.1">
    <property type="nucleotide sequence ID" value="NZ_LT629688.1"/>
</dbReference>
<name>A0A1G6TYG9_9ACTN</name>
<dbReference type="Gene3D" id="3.40.50.2300">
    <property type="match status" value="2"/>
</dbReference>
<evidence type="ECO:0000256" key="3">
    <source>
        <dbReference type="ARBA" id="ARBA00023163"/>
    </source>
</evidence>
<dbReference type="PRINTS" id="PR00036">
    <property type="entry name" value="HTHLACI"/>
</dbReference>
<evidence type="ECO:0000256" key="4">
    <source>
        <dbReference type="SAM" id="MobiDB-lite"/>
    </source>
</evidence>
<accession>A0A1G6TYG9</accession>
<dbReference type="Proteomes" id="UP000198546">
    <property type="component" value="Chromosome i"/>
</dbReference>
<dbReference type="PANTHER" id="PTHR30146:SF109">
    <property type="entry name" value="HTH-TYPE TRANSCRIPTIONAL REGULATOR GALS"/>
    <property type="match status" value="1"/>
</dbReference>
<dbReference type="GO" id="GO:0003700">
    <property type="term" value="F:DNA-binding transcription factor activity"/>
    <property type="evidence" value="ECO:0007669"/>
    <property type="project" value="TreeGrafter"/>
</dbReference>
<dbReference type="InterPro" id="IPR000843">
    <property type="entry name" value="HTH_LacI"/>
</dbReference>
<reference evidence="6 7" key="1">
    <citation type="submission" date="2016-10" db="EMBL/GenBank/DDBJ databases">
        <authorList>
            <person name="de Groot N.N."/>
        </authorList>
    </citation>
    <scope>NUCLEOTIDE SEQUENCE [LARGE SCALE GENOMIC DNA]</scope>
    <source>
        <strain evidence="6 7">MON 2.2</strain>
    </source>
</reference>
<evidence type="ECO:0000313" key="7">
    <source>
        <dbReference type="Proteomes" id="UP000198546"/>
    </source>
</evidence>